<feature type="domain" description="SAM" evidence="2">
    <location>
        <begin position="227"/>
        <end position="301"/>
    </location>
</feature>
<reference evidence="3" key="1">
    <citation type="submission" date="2013-12" db="EMBL/GenBank/DDBJ databases">
        <title>The Genome Sequence of Aphanomyces astaci APO3.</title>
        <authorList>
            <consortium name="The Broad Institute Genomics Platform"/>
            <person name="Russ C."/>
            <person name="Tyler B."/>
            <person name="van West P."/>
            <person name="Dieguez-Uribeondo J."/>
            <person name="Young S.K."/>
            <person name="Zeng Q."/>
            <person name="Gargeya S."/>
            <person name="Fitzgerald M."/>
            <person name="Abouelleil A."/>
            <person name="Alvarado L."/>
            <person name="Chapman S.B."/>
            <person name="Gainer-Dewar J."/>
            <person name="Goldberg J."/>
            <person name="Griggs A."/>
            <person name="Gujja S."/>
            <person name="Hansen M."/>
            <person name="Howarth C."/>
            <person name="Imamovic A."/>
            <person name="Ireland A."/>
            <person name="Larimer J."/>
            <person name="McCowan C."/>
            <person name="Murphy C."/>
            <person name="Pearson M."/>
            <person name="Poon T.W."/>
            <person name="Priest M."/>
            <person name="Roberts A."/>
            <person name="Saif S."/>
            <person name="Shea T."/>
            <person name="Sykes S."/>
            <person name="Wortman J."/>
            <person name="Nusbaum C."/>
            <person name="Birren B."/>
        </authorList>
    </citation>
    <scope>NUCLEOTIDE SEQUENCE [LARGE SCALE GENOMIC DNA]</scope>
    <source>
        <strain evidence="3">APO3</strain>
    </source>
</reference>
<accession>W4H3L5</accession>
<dbReference type="InterPro" id="IPR013761">
    <property type="entry name" value="SAM/pointed_sf"/>
</dbReference>
<dbReference type="EMBL" id="KI913117">
    <property type="protein sequence ID" value="ETV85859.1"/>
    <property type="molecule type" value="Genomic_DNA"/>
</dbReference>
<dbReference type="InterPro" id="IPR001660">
    <property type="entry name" value="SAM"/>
</dbReference>
<feature type="region of interest" description="Disordered" evidence="1">
    <location>
        <begin position="157"/>
        <end position="193"/>
    </location>
</feature>
<gene>
    <name evidence="3" type="ORF">H257_02410</name>
</gene>
<evidence type="ECO:0000313" key="3">
    <source>
        <dbReference type="EMBL" id="ETV85859.1"/>
    </source>
</evidence>
<evidence type="ECO:0000256" key="1">
    <source>
        <dbReference type="SAM" id="MobiDB-lite"/>
    </source>
</evidence>
<dbReference type="Pfam" id="PF00536">
    <property type="entry name" value="SAM_1"/>
    <property type="match status" value="1"/>
</dbReference>
<organism evidence="3">
    <name type="scientific">Aphanomyces astaci</name>
    <name type="common">Crayfish plague agent</name>
    <dbReference type="NCBI Taxonomy" id="112090"/>
    <lineage>
        <taxon>Eukaryota</taxon>
        <taxon>Sar</taxon>
        <taxon>Stramenopiles</taxon>
        <taxon>Oomycota</taxon>
        <taxon>Saprolegniomycetes</taxon>
        <taxon>Saprolegniales</taxon>
        <taxon>Verrucalvaceae</taxon>
        <taxon>Aphanomyces</taxon>
    </lineage>
</organism>
<dbReference type="Gene3D" id="1.10.150.50">
    <property type="entry name" value="Transcription Factor, Ets-1"/>
    <property type="match status" value="1"/>
</dbReference>
<dbReference type="PROSITE" id="PS50105">
    <property type="entry name" value="SAM_DOMAIN"/>
    <property type="match status" value="1"/>
</dbReference>
<sequence>MSSRAIGASHLAGQTWIHHLKSTSSDMDEAMWTSIPSSGVPKEDSVWSRLPSRDVIHDKLINSIPSRETMWSGINAVPGAVAATPACIAGAFGNCFSRVRRMQFDQDQKRSLLSNLYHDDSRVNIRDAEVENATLELRRRIQKAEYEKHRRMEVDDDIKQLKGKKKAKDVAPSNQDGLDDDESNNPVDDDPECTTALKASDIRKMSVDELLSLDGSNNQTEGTVSSLEGGRLRKWLAEIDGHKSMEYLSYASSFETQGFHSIKDLGLLDEEDVDRALTEIGVNKFAHRARLRKAILRLSHVP</sequence>
<feature type="compositionally biased region" description="Acidic residues" evidence="1">
    <location>
        <begin position="177"/>
        <end position="192"/>
    </location>
</feature>
<dbReference type="AlphaFoldDB" id="W4H3L5"/>
<proteinExistence type="predicted"/>
<dbReference type="SMART" id="SM00454">
    <property type="entry name" value="SAM"/>
    <property type="match status" value="1"/>
</dbReference>
<dbReference type="VEuPathDB" id="FungiDB:H257_02410"/>
<dbReference type="SUPFAM" id="SSF47769">
    <property type="entry name" value="SAM/Pointed domain"/>
    <property type="match status" value="1"/>
</dbReference>
<dbReference type="GeneID" id="20804406"/>
<protein>
    <recommendedName>
        <fullName evidence="2">SAM domain-containing protein</fullName>
    </recommendedName>
</protein>
<dbReference type="RefSeq" id="XP_009824331.1">
    <property type="nucleotide sequence ID" value="XM_009826029.1"/>
</dbReference>
<name>W4H3L5_APHAT</name>
<evidence type="ECO:0000259" key="2">
    <source>
        <dbReference type="PROSITE" id="PS50105"/>
    </source>
</evidence>
<dbReference type="OrthoDB" id="68016at2759"/>